<dbReference type="SUPFAM" id="SSF82171">
    <property type="entry name" value="DPP6 N-terminal domain-like"/>
    <property type="match status" value="1"/>
</dbReference>
<dbReference type="PROSITE" id="PS50294">
    <property type="entry name" value="WD_REPEATS_REGION"/>
    <property type="match status" value="3"/>
</dbReference>
<dbReference type="SUPFAM" id="SSF53167">
    <property type="entry name" value="Purine and uridine phosphorylases"/>
    <property type="match status" value="1"/>
</dbReference>
<dbReference type="InterPro" id="IPR015943">
    <property type="entry name" value="WD40/YVTN_repeat-like_dom_sf"/>
</dbReference>
<feature type="region of interest" description="Disordered" evidence="4">
    <location>
        <begin position="1347"/>
        <end position="1367"/>
    </location>
</feature>
<dbReference type="SUPFAM" id="SSF50978">
    <property type="entry name" value="WD40 repeat-like"/>
    <property type="match status" value="1"/>
</dbReference>
<sequence>MDRQFENEDYTIGWICALAVEFKAALAVLDERHPQLEQGLDDNAYAFGQVGCYNVVIACLPSGVYGVTSAANVATLLHQNFPAVKYGLMVGIGGGAPMLPLRDIRLGDVVVSEPVPGCGGVLQYDFGKTTQEGRFVQTGFLNKPPSVFLKAITKVKAESGPEKLAKIVATVLENEVVPREEFSRPAIESDRLFRAEYDHPITSEESGVSCTGCDTGMLVHRLARSSPSWPYVHYGLIASGNQVMKHGITRDRLSREKGVLCFEMEAAGLMDDLPSLVIRGICDYSDSHKSKEWQPYAALAAAAFARELLLELPVKASLKNHPRPPVNLNLPTAKDAIFGSYTDQDEPECLPGTRVGLLDQVTQWAHGPERCMFWLVGRAGTGKSTISRTVARKFENDKVLGASFFFKRGEADRANGALLFTTLAVQLANRFRGTLVSSIQAEIEEDPNISRKALKEQFDKLIFKPLSRLDIKPTFHRSRKAKIIILIDALDECDRKPDTNIIVNMLSRLQEIKTVDVRVFLTSRPDLPILPAFQRLRDDKYQRLILHEVLASDVRHDILLFLENEMLRIREDNFFSEDWPGDDKIQKLVDMAVPLFIYAATLCRFIGDEYWDPQERIDLVLKYETGRDHGNQSQGSTDQRPSWHTSQLRKTYLPILDQLVVNRDAHETEMLISEFQQIVGAIVNFASPLSISSLANLLSVSEDKVERRLKFLHSVLNVPSDRHTPIRLFHASFRDFLLQEGSRFRIDEEKSHWMIASRCLELMSSRNGLKRNICCLKSAGTLRSEIEKGLIDSHISSELQYACLYWIYHITKSHTRRCLVDSDQIHMFLQNHLLNWLEATSLLGKINETLGMVDALILATEVTNGKVLSELLYDIRRFVLRNRYIIDEAPLQTYYSAIVFLPENSLVRRIFRSEKVNQEFHILPKVSRGWDSHMQTFKGPGRKSNIIGLAISLDGKLLASVSCIDSIINIWDAITGAQLQMLEADDFEIEATVVSFSPNSHLLASGLSDGKVRVWETTGALLHTMKGHTNGVLTIAFSLDGKFLASGSYDETIRVWDPAAGVQLHILEGHTDVVYSIAFSPDGRLLASSSGDSTVRLWDTTTWAPLRTLGLYPDLVRAVTFSPDGRVLALVGSKVNIRLWDTVSWMPRKDIVRPGGEEAWDIVFSPDGKYVALCCVGRNVKLFDADMRKVLQIVEGDIMVVAFYPDSGLLASGQVDGTIKIWDVTIGEPPLAPEAHKTGVSRMILSPDKKRLISSSGEGFPRNEDAAILWDAVSGAFIRRLSGCWDRCIGGAAFSPNSEFLVVPFDHERVIGLLDLSTGDQLWTVDANSRAGRLAFSHDSKLLASAFNNDDDDDDDDDDEEEEEDGANRVSLWDVNTGELLRVLEVREYVSAIYFSPDGKSFVLALAYSKIVVWSTTTWMPLRTLEGLGFADGTLKFSADSRFLAASSRNPTIWLCDAATGALLRTLDRYRNSIRHFRKPALAFSPDGKLLASMTFGIDGGGAAFELWEPETGAHAPPQFQKVIRGFPSPDFLTFSSSPDGQYINTAQQSFALWTDTAPLESRDLGRYKVIGFEREWLTRSQEKLIWIPEEVTESIAYGNAIALGCASGQVLFFKLNSNL</sequence>
<dbReference type="Gene3D" id="3.40.50.300">
    <property type="entry name" value="P-loop containing nucleotide triphosphate hydrolases"/>
    <property type="match status" value="1"/>
</dbReference>
<dbReference type="InterPro" id="IPR056884">
    <property type="entry name" value="NPHP3-like_N"/>
</dbReference>
<dbReference type="CDD" id="cd00200">
    <property type="entry name" value="WD40"/>
    <property type="match status" value="2"/>
</dbReference>
<dbReference type="PRINTS" id="PR00320">
    <property type="entry name" value="GPROTEINBRPT"/>
</dbReference>
<proteinExistence type="predicted"/>
<evidence type="ECO:0000256" key="1">
    <source>
        <dbReference type="ARBA" id="ARBA00022574"/>
    </source>
</evidence>
<keyword evidence="1 3" id="KW-0853">WD repeat</keyword>
<dbReference type="InterPro" id="IPR001680">
    <property type="entry name" value="WD40_rpt"/>
</dbReference>
<dbReference type="Gene3D" id="3.40.50.1580">
    <property type="entry name" value="Nucleoside phosphorylase domain"/>
    <property type="match status" value="1"/>
</dbReference>
<dbReference type="SUPFAM" id="SSF52540">
    <property type="entry name" value="P-loop containing nucleoside triphosphate hydrolases"/>
    <property type="match status" value="1"/>
</dbReference>
<comment type="caution">
    <text evidence="6">The sequence shown here is derived from an EMBL/GenBank/DDBJ whole genome shotgun (WGS) entry which is preliminary data.</text>
</comment>
<accession>A0AAN8MT80</accession>
<feature type="repeat" description="WD" evidence="3">
    <location>
        <begin position="1109"/>
        <end position="1141"/>
    </location>
</feature>
<evidence type="ECO:0000256" key="4">
    <source>
        <dbReference type="SAM" id="MobiDB-lite"/>
    </source>
</evidence>
<evidence type="ECO:0000259" key="5">
    <source>
        <dbReference type="Pfam" id="PF24883"/>
    </source>
</evidence>
<evidence type="ECO:0000256" key="3">
    <source>
        <dbReference type="PROSITE-ProRule" id="PRU00221"/>
    </source>
</evidence>
<dbReference type="GO" id="GO:0009116">
    <property type="term" value="P:nucleoside metabolic process"/>
    <property type="evidence" value="ECO:0007669"/>
    <property type="project" value="InterPro"/>
</dbReference>
<dbReference type="PANTHER" id="PTHR46082:SF11">
    <property type="entry name" value="AAA+ ATPASE DOMAIN-CONTAINING PROTEIN-RELATED"/>
    <property type="match status" value="1"/>
</dbReference>
<dbReference type="Pfam" id="PF00400">
    <property type="entry name" value="WD40"/>
    <property type="match status" value="5"/>
</dbReference>
<dbReference type="EMBL" id="JAVHNR010000002">
    <property type="protein sequence ID" value="KAK6352023.1"/>
    <property type="molecule type" value="Genomic_DNA"/>
</dbReference>
<feature type="repeat" description="WD" evidence="3">
    <location>
        <begin position="1191"/>
        <end position="1232"/>
    </location>
</feature>
<dbReference type="PROSITE" id="PS50082">
    <property type="entry name" value="WD_REPEATS_2"/>
    <property type="match status" value="5"/>
</dbReference>
<dbReference type="InterPro" id="IPR027417">
    <property type="entry name" value="P-loop_NTPase"/>
</dbReference>
<feature type="repeat" description="WD" evidence="3">
    <location>
        <begin position="1025"/>
        <end position="1057"/>
    </location>
</feature>
<organism evidence="6 7">
    <name type="scientific">Orbilia javanica</name>
    <dbReference type="NCBI Taxonomy" id="47235"/>
    <lineage>
        <taxon>Eukaryota</taxon>
        <taxon>Fungi</taxon>
        <taxon>Dikarya</taxon>
        <taxon>Ascomycota</taxon>
        <taxon>Pezizomycotina</taxon>
        <taxon>Orbiliomycetes</taxon>
        <taxon>Orbiliales</taxon>
        <taxon>Orbiliaceae</taxon>
        <taxon>Orbilia</taxon>
    </lineage>
</organism>
<dbReference type="InterPro" id="IPR036322">
    <property type="entry name" value="WD40_repeat_dom_sf"/>
</dbReference>
<dbReference type="InterPro" id="IPR053137">
    <property type="entry name" value="NLR-like"/>
</dbReference>
<evidence type="ECO:0000256" key="2">
    <source>
        <dbReference type="ARBA" id="ARBA00022737"/>
    </source>
</evidence>
<dbReference type="SMART" id="SM00320">
    <property type="entry name" value="WD40"/>
    <property type="match status" value="11"/>
</dbReference>
<keyword evidence="7" id="KW-1185">Reference proteome</keyword>
<dbReference type="Pfam" id="PF24883">
    <property type="entry name" value="NPHP3_N"/>
    <property type="match status" value="1"/>
</dbReference>
<dbReference type="GO" id="GO:0003824">
    <property type="term" value="F:catalytic activity"/>
    <property type="evidence" value="ECO:0007669"/>
    <property type="project" value="InterPro"/>
</dbReference>
<dbReference type="InterPro" id="IPR019775">
    <property type="entry name" value="WD40_repeat_CS"/>
</dbReference>
<feature type="domain" description="Nephrocystin 3-like N-terminal" evidence="5">
    <location>
        <begin position="360"/>
        <end position="524"/>
    </location>
</feature>
<evidence type="ECO:0000313" key="7">
    <source>
        <dbReference type="Proteomes" id="UP001313282"/>
    </source>
</evidence>
<feature type="repeat" description="WD" evidence="3">
    <location>
        <begin position="994"/>
        <end position="1016"/>
    </location>
</feature>
<feature type="repeat" description="WD" evidence="3">
    <location>
        <begin position="1067"/>
        <end position="1108"/>
    </location>
</feature>
<dbReference type="PROSITE" id="PS00678">
    <property type="entry name" value="WD_REPEATS_1"/>
    <property type="match status" value="2"/>
</dbReference>
<evidence type="ECO:0000313" key="6">
    <source>
        <dbReference type="EMBL" id="KAK6352023.1"/>
    </source>
</evidence>
<reference evidence="6 7" key="1">
    <citation type="submission" date="2019-10" db="EMBL/GenBank/DDBJ databases">
        <authorList>
            <person name="Palmer J.M."/>
        </authorList>
    </citation>
    <scope>NUCLEOTIDE SEQUENCE [LARGE SCALE GENOMIC DNA]</scope>
    <source>
        <strain evidence="6 7">TWF718</strain>
    </source>
</reference>
<keyword evidence="2" id="KW-0677">Repeat</keyword>
<dbReference type="InterPro" id="IPR035994">
    <property type="entry name" value="Nucleoside_phosphorylase_sf"/>
</dbReference>
<protein>
    <recommendedName>
        <fullName evidence="5">Nephrocystin 3-like N-terminal domain-containing protein</fullName>
    </recommendedName>
</protein>
<name>A0AAN8MT80_9PEZI</name>
<dbReference type="Proteomes" id="UP001313282">
    <property type="component" value="Unassembled WGS sequence"/>
</dbReference>
<gene>
    <name evidence="6" type="ORF">TWF718_005172</name>
</gene>
<dbReference type="PANTHER" id="PTHR46082">
    <property type="entry name" value="ATP/GTP-BINDING PROTEIN-RELATED"/>
    <property type="match status" value="1"/>
</dbReference>
<feature type="compositionally biased region" description="Acidic residues" evidence="4">
    <location>
        <begin position="1349"/>
        <end position="1365"/>
    </location>
</feature>
<dbReference type="Gene3D" id="2.130.10.10">
    <property type="entry name" value="YVTN repeat-like/Quinoprotein amine dehydrogenase"/>
    <property type="match status" value="4"/>
</dbReference>
<dbReference type="InterPro" id="IPR020472">
    <property type="entry name" value="WD40_PAC1"/>
</dbReference>